<dbReference type="InterPro" id="IPR056772">
    <property type="entry name" value="RecA-like_ORC2"/>
</dbReference>
<organism evidence="9 10">
    <name type="scientific">Limulus polyphemus</name>
    <name type="common">Atlantic horseshoe crab</name>
    <dbReference type="NCBI Taxonomy" id="6850"/>
    <lineage>
        <taxon>Eukaryota</taxon>
        <taxon>Metazoa</taxon>
        <taxon>Ecdysozoa</taxon>
        <taxon>Arthropoda</taxon>
        <taxon>Chelicerata</taxon>
        <taxon>Merostomata</taxon>
        <taxon>Xiphosura</taxon>
        <taxon>Limulidae</taxon>
        <taxon>Limulus</taxon>
    </lineage>
</organism>
<dbReference type="PANTHER" id="PTHR14052">
    <property type="entry name" value="ORIGIN RECOGNITION COMPLEX SUBUNIT 2"/>
    <property type="match status" value="1"/>
</dbReference>
<feature type="region of interest" description="Disordered" evidence="6">
    <location>
        <begin position="349"/>
        <end position="374"/>
    </location>
</feature>
<comment type="similarity">
    <text evidence="2">Belongs to the ORC2 family.</text>
</comment>
<dbReference type="InterPro" id="IPR007220">
    <property type="entry name" value="ORC2"/>
</dbReference>
<reference evidence="10" key="1">
    <citation type="submission" date="2025-08" db="UniProtKB">
        <authorList>
            <consortium name="RefSeq"/>
        </authorList>
    </citation>
    <scope>IDENTIFICATION</scope>
    <source>
        <tissue evidence="10">Muscle</tissue>
    </source>
</reference>
<dbReference type="Proteomes" id="UP000694941">
    <property type="component" value="Unplaced"/>
</dbReference>
<gene>
    <name evidence="10" type="primary">LOC106468089</name>
</gene>
<evidence type="ECO:0000256" key="2">
    <source>
        <dbReference type="ARBA" id="ARBA00007421"/>
    </source>
</evidence>
<evidence type="ECO:0000259" key="8">
    <source>
        <dbReference type="Pfam" id="PF24882"/>
    </source>
</evidence>
<keyword evidence="5" id="KW-0539">Nucleus</keyword>
<keyword evidence="4" id="KW-0235">DNA replication</keyword>
<dbReference type="GeneID" id="106468089"/>
<feature type="region of interest" description="Disordered" evidence="6">
    <location>
        <begin position="309"/>
        <end position="329"/>
    </location>
</feature>
<dbReference type="Pfam" id="PF24882">
    <property type="entry name" value="WHD_ORC2"/>
    <property type="match status" value="1"/>
</dbReference>
<feature type="compositionally biased region" description="Acidic residues" evidence="6">
    <location>
        <begin position="352"/>
        <end position="367"/>
    </location>
</feature>
<evidence type="ECO:0000256" key="6">
    <source>
        <dbReference type="SAM" id="MobiDB-lite"/>
    </source>
</evidence>
<feature type="domain" description="Origin recognition complex subunit 2 winged-helix" evidence="8">
    <location>
        <begin position="667"/>
        <end position="723"/>
    </location>
</feature>
<keyword evidence="9" id="KW-1185">Reference proteome</keyword>
<name>A0ABM1BKR1_LIMPO</name>
<evidence type="ECO:0000256" key="4">
    <source>
        <dbReference type="ARBA" id="ARBA00022705"/>
    </source>
</evidence>
<dbReference type="RefSeq" id="XP_013783946.2">
    <property type="nucleotide sequence ID" value="XM_013928492.2"/>
</dbReference>
<dbReference type="PANTHER" id="PTHR14052:SF0">
    <property type="entry name" value="ORIGIN RECOGNITION COMPLEX SUBUNIT 2"/>
    <property type="match status" value="1"/>
</dbReference>
<evidence type="ECO:0000259" key="7">
    <source>
        <dbReference type="Pfam" id="PF04084"/>
    </source>
</evidence>
<evidence type="ECO:0000256" key="1">
    <source>
        <dbReference type="ARBA" id="ARBA00004123"/>
    </source>
</evidence>
<evidence type="ECO:0000313" key="10">
    <source>
        <dbReference type="RefSeq" id="XP_013783946.2"/>
    </source>
</evidence>
<evidence type="ECO:0000313" key="9">
    <source>
        <dbReference type="Proteomes" id="UP000694941"/>
    </source>
</evidence>
<proteinExistence type="inferred from homology"/>
<evidence type="ECO:0000256" key="3">
    <source>
        <dbReference type="ARBA" id="ARBA00019080"/>
    </source>
</evidence>
<feature type="domain" description="Origin recognition complex subunit 2 RecA-like" evidence="7">
    <location>
        <begin position="448"/>
        <end position="608"/>
    </location>
</feature>
<evidence type="ECO:0000256" key="5">
    <source>
        <dbReference type="ARBA" id="ARBA00023242"/>
    </source>
</evidence>
<sequence>MYLRLVHSTDPVTLAGLPIPTPDQRSKTYHSNWRDMERKNWERLALQGGNLSNNEDSAKCRGCTAMRETLCHLSTQCPKLKSMRIWQHNKICEHLIAEASHKGWKVLQEPTLVTSNGEHRQPNLIFHHHDKAVVVDVTVRYELSNNSLQEAFASKVERYEWLAPQIEKLTGATSVVFPENTEVLADLDIRSKYFEEFLWTFTSCKDLYRRLPKEVERNYEISLENKEEYHVPCTLLVEGTELSGSNVFQFTSTCPKKAISNEEEPMKQPINQLKNINKKNQPSKLGYGSFGQEHYVNIRCTTTKAFSTETKQKQKTLRSSTTKTKVKQTVHEDRPYLLRRCVQRELAKMSDDQADFEDSETDEEDNLLEDKHHKTSSLEEAKFKNIKENTGSSRKFLPFTEDYFLAHENKACKTSNHTLSRLEQPLLDHDGLKKLMSQVPSSHRKYKKTMFVEYQKDYNKWMILLSEGFNLLFYGFGSKFQLLDSFRKCMLTETSHMSIHGFFPGLMPKHILTTIMEEFIGSRGNLQGVSEQIDDIKNHFMKPESDDLYLIIHNIDGIPLRARKNQSLLSYLAQAPKIHIIASVDHINAPLIWDQTQLSRFHWLWVDVTNFQPYTTETSFENSLLMQQSNTLALSSLKYVFRSLTSNARGIFLLITHYQLDQKDNFSYLGMPFQRCYQQCREAFLVNSELTLRAQLTEFYDHKLLRSQKGPEGTEHLLIPLDTGTLQQFLEHQDQDNN</sequence>
<dbReference type="InterPro" id="IPR056773">
    <property type="entry name" value="WHD_ORC2"/>
</dbReference>
<comment type="subcellular location">
    <subcellularLocation>
        <location evidence="1">Nucleus</location>
    </subcellularLocation>
</comment>
<dbReference type="Pfam" id="PF04084">
    <property type="entry name" value="RecA-like_ORC2"/>
    <property type="match status" value="1"/>
</dbReference>
<accession>A0ABM1BKR1</accession>
<protein>
    <recommendedName>
        <fullName evidence="3">Origin recognition complex subunit 2</fullName>
    </recommendedName>
</protein>